<dbReference type="PROSITE" id="PS00061">
    <property type="entry name" value="ADH_SHORT"/>
    <property type="match status" value="1"/>
</dbReference>
<dbReference type="SUPFAM" id="SSF51735">
    <property type="entry name" value="NAD(P)-binding Rossmann-fold domains"/>
    <property type="match status" value="1"/>
</dbReference>
<name>A0ABN0ZYW1_9ACTN</name>
<sequence length="281" mass="28806">MTETIALHGKKALVTGASRGIGRAIALDYARAGADVALLARTEELLDVLASEIRALGRIALAVPCDVTHPEQITEAVDTVLEEFDVVDVVTNNAGGNGRPRHFLDLPRAAWDEAMRLNLYSAADLCRAMGPHLTARGQGAVLNVASFAGQGGVPLLSPYAAAKAGLISLTQSLAAEWAHTGVRVNALVPGWVATDLTTPLSTDAQLSAGLLQSVPAGRWAAPEDLTGAAVYLASDAARMVTGACLTVDGGMSALRGGTTMLQLSRAAGAAAAEDTGHAARP</sequence>
<dbReference type="InterPro" id="IPR002347">
    <property type="entry name" value="SDR_fam"/>
</dbReference>
<comment type="similarity">
    <text evidence="1">Belongs to the short-chain dehydrogenases/reductases (SDR) family.</text>
</comment>
<dbReference type="InterPro" id="IPR020904">
    <property type="entry name" value="Sc_DH/Rdtase_CS"/>
</dbReference>
<evidence type="ECO:0000313" key="2">
    <source>
        <dbReference type="EMBL" id="GAA0463466.1"/>
    </source>
</evidence>
<gene>
    <name evidence="2" type="ORF">GCM10010361_29190</name>
</gene>
<protein>
    <submittedName>
        <fullName evidence="2">SDR family NAD(P)-dependent oxidoreductase</fullName>
    </submittedName>
</protein>
<dbReference type="NCBIfam" id="NF005559">
    <property type="entry name" value="PRK07231.1"/>
    <property type="match status" value="1"/>
</dbReference>
<evidence type="ECO:0000256" key="1">
    <source>
        <dbReference type="ARBA" id="ARBA00006484"/>
    </source>
</evidence>
<reference evidence="2 3" key="1">
    <citation type="journal article" date="2019" name="Int. J. Syst. Evol. Microbiol.">
        <title>The Global Catalogue of Microorganisms (GCM) 10K type strain sequencing project: providing services to taxonomists for standard genome sequencing and annotation.</title>
        <authorList>
            <consortium name="The Broad Institute Genomics Platform"/>
            <consortium name="The Broad Institute Genome Sequencing Center for Infectious Disease"/>
            <person name="Wu L."/>
            <person name="Ma J."/>
        </authorList>
    </citation>
    <scope>NUCLEOTIDE SEQUENCE [LARGE SCALE GENOMIC DNA]</scope>
    <source>
        <strain evidence="2 3">JCM 4805</strain>
    </source>
</reference>
<organism evidence="2 3">
    <name type="scientific">Streptomyces olivaceiscleroticus</name>
    <dbReference type="NCBI Taxonomy" id="68245"/>
    <lineage>
        <taxon>Bacteria</taxon>
        <taxon>Bacillati</taxon>
        <taxon>Actinomycetota</taxon>
        <taxon>Actinomycetes</taxon>
        <taxon>Kitasatosporales</taxon>
        <taxon>Streptomycetaceae</taxon>
        <taxon>Streptomyces</taxon>
    </lineage>
</organism>
<dbReference type="Proteomes" id="UP001500909">
    <property type="component" value="Unassembled WGS sequence"/>
</dbReference>
<proteinExistence type="inferred from homology"/>
<keyword evidence="3" id="KW-1185">Reference proteome</keyword>
<evidence type="ECO:0000313" key="3">
    <source>
        <dbReference type="Proteomes" id="UP001500909"/>
    </source>
</evidence>
<dbReference type="EMBL" id="BAAABY010000023">
    <property type="protein sequence ID" value="GAA0463466.1"/>
    <property type="molecule type" value="Genomic_DNA"/>
</dbReference>
<dbReference type="InterPro" id="IPR036291">
    <property type="entry name" value="NAD(P)-bd_dom_sf"/>
</dbReference>
<dbReference type="RefSeq" id="WP_346095361.1">
    <property type="nucleotide sequence ID" value="NZ_BAAABY010000023.1"/>
</dbReference>
<dbReference type="PANTHER" id="PTHR42760">
    <property type="entry name" value="SHORT-CHAIN DEHYDROGENASES/REDUCTASES FAMILY MEMBER"/>
    <property type="match status" value="1"/>
</dbReference>
<dbReference type="Pfam" id="PF13561">
    <property type="entry name" value="adh_short_C2"/>
    <property type="match status" value="1"/>
</dbReference>
<dbReference type="PRINTS" id="PR00080">
    <property type="entry name" value="SDRFAMILY"/>
</dbReference>
<comment type="caution">
    <text evidence="2">The sequence shown here is derived from an EMBL/GenBank/DDBJ whole genome shotgun (WGS) entry which is preliminary data.</text>
</comment>
<dbReference type="Gene3D" id="3.40.50.720">
    <property type="entry name" value="NAD(P)-binding Rossmann-like Domain"/>
    <property type="match status" value="1"/>
</dbReference>
<dbReference type="PRINTS" id="PR00081">
    <property type="entry name" value="GDHRDH"/>
</dbReference>
<accession>A0ABN0ZYW1</accession>